<name>A0AA48LZ22_9ZZZZ</name>
<accession>A0AA48LZ22</accession>
<dbReference type="EMBL" id="OY288114">
    <property type="protein sequence ID" value="CAJ0866476.1"/>
    <property type="molecule type" value="Genomic_DNA"/>
</dbReference>
<sequence length="119" mass="12717">MLELNPLHDDDLACAGLRRAFDDAVFVDGLGYVDGAIFTAWEFQEHRNTRAPRRVQAIPPIKRAAAAIPKAVKAARAAGLQVARVDLRDDGTVSIVVGEPVAAPEGQGGRSRLDDMLGT</sequence>
<gene>
    <name evidence="2" type="ORF">AMST5_01863</name>
</gene>
<protein>
    <submittedName>
        <fullName evidence="2">Uncharacterized protein</fullName>
    </submittedName>
</protein>
<reference evidence="2" key="1">
    <citation type="submission" date="2023-07" db="EMBL/GenBank/DDBJ databases">
        <authorList>
            <person name="Pelsma A.J. K."/>
        </authorList>
    </citation>
    <scope>NUCLEOTIDE SEQUENCE</scope>
</reference>
<feature type="region of interest" description="Disordered" evidence="1">
    <location>
        <begin position="100"/>
        <end position="119"/>
    </location>
</feature>
<evidence type="ECO:0000256" key="1">
    <source>
        <dbReference type="SAM" id="MobiDB-lite"/>
    </source>
</evidence>
<evidence type="ECO:0000313" key="2">
    <source>
        <dbReference type="EMBL" id="CAJ0866476.1"/>
    </source>
</evidence>
<dbReference type="AlphaFoldDB" id="A0AA48LZ22"/>
<proteinExistence type="predicted"/>
<organism evidence="2">
    <name type="scientific">freshwater sediment metagenome</name>
    <dbReference type="NCBI Taxonomy" id="556182"/>
    <lineage>
        <taxon>unclassified sequences</taxon>
        <taxon>metagenomes</taxon>
        <taxon>ecological metagenomes</taxon>
    </lineage>
</organism>